<reference evidence="2 3" key="1">
    <citation type="submission" date="2019-01" db="EMBL/GenBank/DDBJ databases">
        <title>Sequencing of cultivated peanut Arachis hypogaea provides insights into genome evolution and oil improvement.</title>
        <authorList>
            <person name="Chen X."/>
        </authorList>
    </citation>
    <scope>NUCLEOTIDE SEQUENCE [LARGE SCALE GENOMIC DNA]</scope>
    <source>
        <strain evidence="3">cv. Fuhuasheng</strain>
        <tissue evidence="2">Leaves</tissue>
    </source>
</reference>
<proteinExistence type="predicted"/>
<protein>
    <submittedName>
        <fullName evidence="2">Uncharacterized protein</fullName>
    </submittedName>
</protein>
<keyword evidence="1" id="KW-0812">Transmembrane</keyword>
<dbReference type="Gramene" id="arahy.Tifrunner.gnm2.ann2.Ah18g005600.1">
    <property type="protein sequence ID" value="arahy.Tifrunner.gnm2.ann2.Ah18g005600.1-CDS"/>
    <property type="gene ID" value="arahy.Tifrunner.gnm2.ann2.Ah18g005600"/>
</dbReference>
<sequence>MVVSVAEVVGGWRLFCRSGCYQNRRKLNQPKTPLFLRNAMPVRFTLNSRTRWTSSIIAPRAEGPQAGDQNPETSSQEDLWYVGKLVAGSVAGAAVIKYGSALFPEITTPNIVLALVIITAPVLLAVVLLIKESLLKS</sequence>
<organism evidence="2 3">
    <name type="scientific">Arachis hypogaea</name>
    <name type="common">Peanut</name>
    <dbReference type="NCBI Taxonomy" id="3818"/>
    <lineage>
        <taxon>Eukaryota</taxon>
        <taxon>Viridiplantae</taxon>
        <taxon>Streptophyta</taxon>
        <taxon>Embryophyta</taxon>
        <taxon>Tracheophyta</taxon>
        <taxon>Spermatophyta</taxon>
        <taxon>Magnoliopsida</taxon>
        <taxon>eudicotyledons</taxon>
        <taxon>Gunneridae</taxon>
        <taxon>Pentapetalae</taxon>
        <taxon>rosids</taxon>
        <taxon>fabids</taxon>
        <taxon>Fabales</taxon>
        <taxon>Fabaceae</taxon>
        <taxon>Papilionoideae</taxon>
        <taxon>50 kb inversion clade</taxon>
        <taxon>dalbergioids sensu lato</taxon>
        <taxon>Dalbergieae</taxon>
        <taxon>Pterocarpus clade</taxon>
        <taxon>Arachis</taxon>
    </lineage>
</organism>
<keyword evidence="1" id="KW-1133">Transmembrane helix</keyword>
<dbReference type="OrthoDB" id="513929at2759"/>
<keyword evidence="3" id="KW-1185">Reference proteome</keyword>
<accession>A0A445CIN7</accession>
<dbReference type="Proteomes" id="UP000289738">
    <property type="component" value="Chromosome A07"/>
</dbReference>
<evidence type="ECO:0000313" key="2">
    <source>
        <dbReference type="EMBL" id="RYR50784.1"/>
    </source>
</evidence>
<dbReference type="PANTHER" id="PTHR37224">
    <property type="entry name" value="OS02G0804400 PROTEIN"/>
    <property type="match status" value="1"/>
</dbReference>
<feature type="transmembrane region" description="Helical" evidence="1">
    <location>
        <begin position="79"/>
        <end position="99"/>
    </location>
</feature>
<evidence type="ECO:0000313" key="3">
    <source>
        <dbReference type="Proteomes" id="UP000289738"/>
    </source>
</evidence>
<dbReference type="STRING" id="3818.A0A445CIN7"/>
<evidence type="ECO:0000256" key="1">
    <source>
        <dbReference type="SAM" id="Phobius"/>
    </source>
</evidence>
<feature type="transmembrane region" description="Helical" evidence="1">
    <location>
        <begin position="111"/>
        <end position="130"/>
    </location>
</feature>
<name>A0A445CIN7_ARAHY</name>
<dbReference type="AlphaFoldDB" id="A0A445CIN7"/>
<comment type="caution">
    <text evidence="2">The sequence shown here is derived from an EMBL/GenBank/DDBJ whole genome shotgun (WGS) entry which is preliminary data.</text>
</comment>
<gene>
    <name evidence="2" type="ORF">Ahy_A07g037401</name>
</gene>
<keyword evidence="1" id="KW-0472">Membrane</keyword>
<dbReference type="EMBL" id="SDMP01000007">
    <property type="protein sequence ID" value="RYR50784.1"/>
    <property type="molecule type" value="Genomic_DNA"/>
</dbReference>